<accession>A0ACA9T7M2</accession>
<evidence type="ECO:0000313" key="2">
    <source>
        <dbReference type="Proteomes" id="UP000836387"/>
    </source>
</evidence>
<dbReference type="Proteomes" id="UP000836387">
    <property type="component" value="Unassembled WGS sequence"/>
</dbReference>
<evidence type="ECO:0000313" key="1">
    <source>
        <dbReference type="EMBL" id="CAG9936895.1"/>
    </source>
</evidence>
<reference evidence="1" key="1">
    <citation type="submission" date="2020-04" db="EMBL/GenBank/DDBJ databases">
        <authorList>
            <person name="Broberg M."/>
        </authorList>
    </citation>
    <scope>NUCLEOTIDE SEQUENCE</scope>
</reference>
<gene>
    <name evidence="1" type="ORF">CRV2_00004077</name>
</gene>
<dbReference type="EMBL" id="CADEHS020000001">
    <property type="protein sequence ID" value="CAG9936895.1"/>
    <property type="molecule type" value="Genomic_DNA"/>
</dbReference>
<sequence>MDTPKNTPVKRRLGENGSTGEDQDEENETAASYARKEQCTWDHRKAPYRFESCVFTLAPSHETRDAQGLIDQNGLAAARLPDTQDFDARVDCSSPPSFPFRPARSLLKDRGFLLELVNVGSDPVEDVKEYLTLVESANLCRLVDQWLPLCPTETRHDEGLSFPERSSWVHSLLLRALDKEQIELSEMSLELEAEVANPKNGPPGKLPARLDFPCAKFRAKELLPVSPPLSPVSDDEDDDDGKAYFVPSEGACIIDLTSEPDSPEKDMTFEKVVQQIPDPGPPIPISYENFPGPETSPITLAVSTHPKEDPRLDVPLVSSASSTRTDENTLQNDILELNPDCSKEDPIDEPNGGFFDDAFNATVEVCHSRSMLLVRQECFNPHESLSRVPVPRLELYIPPEEYTGISEPKDLFRRMSAKNKLAFSIPKEQCNSKLSTILKWDPFNHSRTGHFSGIEELNPLTDRSEELLAIPSSPRKKIFDHTVKERKLAILTFDEKDLEDISESEKSDYSSDHATSSERILGQIPQEPDLDFLEPVGFSSLGHLPGSNMNKKLDLFLPLASDGAATSKLLASFMELSGAKSSSKVSRSDDEPSEHPNTSSKDKYGRQAAFSNISSKSTSPLINPPKLVPAEVPEFTKPDRHGVFLVSLNIDHRVLCQLEKYWPPSCLIDRDISNCKSWYSSDADETGRESSNSPELSDCDIILTSSAGIIITSLVKAKQTQLPGSTKRPELQARIISASERYETLFVLVSEENLSGEVVGNPNPSDVAAYAEFVNFTLSLGANVISHYVPGATDTLAKWIASFMSHYTPYVLEIKRFLTCQETTWGMFLRQAGMNAMASQVLAGVLFEESGKRGLASFLVMPVQERISKYAKILGGQKQLAGVSQILDEAWE</sequence>
<organism evidence="1 2">
    <name type="scientific">Clonostachys rosea f. rosea IK726</name>
    <dbReference type="NCBI Taxonomy" id="1349383"/>
    <lineage>
        <taxon>Eukaryota</taxon>
        <taxon>Fungi</taxon>
        <taxon>Dikarya</taxon>
        <taxon>Ascomycota</taxon>
        <taxon>Pezizomycotina</taxon>
        <taxon>Sordariomycetes</taxon>
        <taxon>Hypocreomycetidae</taxon>
        <taxon>Hypocreales</taxon>
        <taxon>Bionectriaceae</taxon>
        <taxon>Clonostachys</taxon>
    </lineage>
</organism>
<protein>
    <submittedName>
        <fullName evidence="1">Uncharacterized protein</fullName>
    </submittedName>
</protein>
<reference evidence="1" key="2">
    <citation type="submission" date="2021-10" db="EMBL/GenBank/DDBJ databases">
        <authorList>
            <person name="Piombo E."/>
        </authorList>
    </citation>
    <scope>NUCLEOTIDE SEQUENCE</scope>
</reference>
<proteinExistence type="predicted"/>
<keyword evidence="2" id="KW-1185">Reference proteome</keyword>
<comment type="caution">
    <text evidence="1">The sequence shown here is derived from an EMBL/GenBank/DDBJ whole genome shotgun (WGS) entry which is preliminary data.</text>
</comment>
<name>A0ACA9T7M2_BIOOC</name>